<dbReference type="GO" id="GO:1902600">
    <property type="term" value="P:proton transmembrane transport"/>
    <property type="evidence" value="ECO:0007669"/>
    <property type="project" value="TreeGrafter"/>
</dbReference>
<proteinExistence type="predicted"/>
<reference evidence="2 3" key="1">
    <citation type="submission" date="2015-12" db="EMBL/GenBank/DDBJ databases">
        <title>Dictyostelia acquired genes for synthesis and detection of signals that induce cell-type specialization by lateral gene transfer from prokaryotes.</title>
        <authorList>
            <person name="Gloeckner G."/>
            <person name="Schaap P."/>
        </authorList>
    </citation>
    <scope>NUCLEOTIDE SEQUENCE [LARGE SCALE GENOMIC DNA]</scope>
    <source>
        <strain evidence="2 3">TK</strain>
    </source>
</reference>
<protein>
    <recommendedName>
        <fullName evidence="4">Transmembrane protein</fullName>
    </recommendedName>
</protein>
<dbReference type="Pfam" id="PF10173">
    <property type="entry name" value="Mit_KHE1"/>
    <property type="match status" value="1"/>
</dbReference>
<evidence type="ECO:0000313" key="2">
    <source>
        <dbReference type="EMBL" id="KYR00729.1"/>
    </source>
</evidence>
<dbReference type="PANTHER" id="PTHR28062:SF1">
    <property type="entry name" value="TRANSMEMBRANE PROTEIN"/>
    <property type="match status" value="1"/>
</dbReference>
<keyword evidence="3" id="KW-1185">Reference proteome</keyword>
<evidence type="ECO:0008006" key="4">
    <source>
        <dbReference type="Google" id="ProtNLM"/>
    </source>
</evidence>
<comment type="caution">
    <text evidence="2">The sequence shown here is derived from an EMBL/GenBank/DDBJ whole genome shotgun (WGS) entry which is preliminary data.</text>
</comment>
<dbReference type="InterPro" id="IPR018786">
    <property type="entry name" value="Mit_KHE1"/>
</dbReference>
<dbReference type="GO" id="GO:0005743">
    <property type="term" value="C:mitochondrial inner membrane"/>
    <property type="evidence" value="ECO:0007669"/>
    <property type="project" value="TreeGrafter"/>
</dbReference>
<dbReference type="InParanoid" id="A0A152A3E3"/>
<dbReference type="OMA" id="SLEMFEC"/>
<sequence>MRVFLLKVTPKRWTLYIDKTEYFNSGLDIESVSTSGNSQQQSKFTQLLNKIKLQAIESRQEIENATYGVGLKGKLKSLLHSLENRIHPEESILQQFSKINDKNIMIHHHQNHHHHGNHIHNNHHGVHYTRTSHSENHSVFQELNDKHERPSFQIFYPSDIGNRRAKRYAQIFVQQRERYHKIWMVINTLLIPFTMAATIVPGPNIFLAYNLYRLYGHYQALNGCKNFQKYTKSHGNLLFKPSLEISECLSNSTITNETTTILSEKQPLIEEPTTTTATNEQKEKIQLVLPNNNIYSMNFNRLSTNLKIPGLFDFIKKIENTEK</sequence>
<dbReference type="AlphaFoldDB" id="A0A152A3E3"/>
<name>A0A152A3E3_TIELA</name>
<evidence type="ECO:0000313" key="3">
    <source>
        <dbReference type="Proteomes" id="UP000076078"/>
    </source>
</evidence>
<dbReference type="EMBL" id="LODT01000013">
    <property type="protein sequence ID" value="KYR00729.1"/>
    <property type="molecule type" value="Genomic_DNA"/>
</dbReference>
<keyword evidence="1" id="KW-1133">Transmembrane helix</keyword>
<dbReference type="PANTHER" id="PTHR28062">
    <property type="entry name" value="K+-H+ EXCHANGE-LIKE PROTEIN"/>
    <property type="match status" value="1"/>
</dbReference>
<dbReference type="GO" id="GO:0006813">
    <property type="term" value="P:potassium ion transport"/>
    <property type="evidence" value="ECO:0007669"/>
    <property type="project" value="TreeGrafter"/>
</dbReference>
<keyword evidence="1" id="KW-0472">Membrane</keyword>
<dbReference type="OrthoDB" id="5562676at2759"/>
<evidence type="ECO:0000256" key="1">
    <source>
        <dbReference type="SAM" id="Phobius"/>
    </source>
</evidence>
<organism evidence="2 3">
    <name type="scientific">Tieghemostelium lacteum</name>
    <name type="common">Slime mold</name>
    <name type="synonym">Dictyostelium lacteum</name>
    <dbReference type="NCBI Taxonomy" id="361077"/>
    <lineage>
        <taxon>Eukaryota</taxon>
        <taxon>Amoebozoa</taxon>
        <taxon>Evosea</taxon>
        <taxon>Eumycetozoa</taxon>
        <taxon>Dictyostelia</taxon>
        <taxon>Dictyosteliales</taxon>
        <taxon>Raperosteliaceae</taxon>
        <taxon>Tieghemostelium</taxon>
    </lineage>
</organism>
<dbReference type="Proteomes" id="UP000076078">
    <property type="component" value="Unassembled WGS sequence"/>
</dbReference>
<keyword evidence="1" id="KW-0812">Transmembrane</keyword>
<feature type="transmembrane region" description="Helical" evidence="1">
    <location>
        <begin position="182"/>
        <end position="200"/>
    </location>
</feature>
<gene>
    <name evidence="2" type="ORF">DLAC_02770</name>
</gene>
<accession>A0A152A3E3</accession>